<dbReference type="InterPro" id="IPR029028">
    <property type="entry name" value="Alpha/beta_knot_MTases"/>
</dbReference>
<evidence type="ECO:0000256" key="10">
    <source>
        <dbReference type="ARBA" id="ARBA00093656"/>
    </source>
</evidence>
<dbReference type="InterPro" id="IPR044748">
    <property type="entry name" value="Trm3/TARBP1_C"/>
</dbReference>
<dbReference type="Proteomes" id="UP000193920">
    <property type="component" value="Unassembled WGS sequence"/>
</dbReference>
<evidence type="ECO:0000259" key="12">
    <source>
        <dbReference type="Pfam" id="PF25050"/>
    </source>
</evidence>
<keyword evidence="5" id="KW-0007">Acetylation</keyword>
<dbReference type="FunFam" id="3.40.1280.10:FF:000010">
    <property type="entry name" value="probable methyltransferase TARBP1"/>
    <property type="match status" value="1"/>
</dbReference>
<dbReference type="Gene3D" id="3.40.1280.10">
    <property type="match status" value="1"/>
</dbReference>
<keyword evidence="2" id="KW-0808">Transferase</keyword>
<dbReference type="Pfam" id="PF00588">
    <property type="entry name" value="SpoU_methylase"/>
    <property type="match status" value="1"/>
</dbReference>
<organism evidence="13 14">
    <name type="scientific">Neocallimastix californiae</name>
    <dbReference type="NCBI Taxonomy" id="1754190"/>
    <lineage>
        <taxon>Eukaryota</taxon>
        <taxon>Fungi</taxon>
        <taxon>Fungi incertae sedis</taxon>
        <taxon>Chytridiomycota</taxon>
        <taxon>Chytridiomycota incertae sedis</taxon>
        <taxon>Neocallimastigomycetes</taxon>
        <taxon>Neocallimastigales</taxon>
        <taxon>Neocallimastigaceae</taxon>
        <taxon>Neocallimastix</taxon>
    </lineage>
</organism>
<evidence type="ECO:0000256" key="5">
    <source>
        <dbReference type="ARBA" id="ARBA00022990"/>
    </source>
</evidence>
<comment type="function">
    <text evidence="7">S-adenosyl-L-methionine-dependent 2'-O-ribose methyltransferase that catalyzes the formation of 2'-O-methylguanosine at position 18 (Gm18) in a subset of tRNA. Selectively mediates Gm18 methylation of tRNAGln-TTG/CTG and tRNASer-TGA/GCT. Gm18 modification can enhance the stability of modified tRNAs.</text>
</comment>
<evidence type="ECO:0000256" key="7">
    <source>
        <dbReference type="ARBA" id="ARBA00093361"/>
    </source>
</evidence>
<accession>A0A1Y2BS05</accession>
<dbReference type="GO" id="GO:0030488">
    <property type="term" value="P:tRNA methylation"/>
    <property type="evidence" value="ECO:0007669"/>
    <property type="project" value="InterPro"/>
</dbReference>
<dbReference type="STRING" id="1754190.A0A1Y2BS05"/>
<evidence type="ECO:0000256" key="1">
    <source>
        <dbReference type="ARBA" id="ARBA00022603"/>
    </source>
</evidence>
<evidence type="ECO:0000313" key="14">
    <source>
        <dbReference type="Proteomes" id="UP000193920"/>
    </source>
</evidence>
<evidence type="ECO:0000313" key="13">
    <source>
        <dbReference type="EMBL" id="ORY37526.1"/>
    </source>
</evidence>
<evidence type="ECO:0000256" key="2">
    <source>
        <dbReference type="ARBA" id="ARBA00022679"/>
    </source>
</evidence>
<evidence type="ECO:0000256" key="6">
    <source>
        <dbReference type="ARBA" id="ARBA00093266"/>
    </source>
</evidence>
<dbReference type="PANTHER" id="PTHR12029">
    <property type="entry name" value="RNA METHYLTRANSFERASE"/>
    <property type="match status" value="1"/>
</dbReference>
<evidence type="ECO:0000256" key="8">
    <source>
        <dbReference type="ARBA" id="ARBA00093594"/>
    </source>
</evidence>
<dbReference type="GO" id="GO:0141100">
    <property type="term" value="F:tRNA (guanine(18)-2'-O)-methyltransferase activity"/>
    <property type="evidence" value="ECO:0007669"/>
    <property type="project" value="UniProtKB-EC"/>
</dbReference>
<comment type="caution">
    <text evidence="13">The sequence shown here is derived from an EMBL/GenBank/DDBJ whole genome shotgun (WGS) entry which is preliminary data.</text>
</comment>
<name>A0A1Y2BS05_9FUNG</name>
<dbReference type="SUPFAM" id="SSF75217">
    <property type="entry name" value="alpha/beta knot"/>
    <property type="match status" value="1"/>
</dbReference>
<dbReference type="InterPro" id="IPR001537">
    <property type="entry name" value="SpoU_MeTrfase"/>
</dbReference>
<feature type="domain" description="TARBP1" evidence="12">
    <location>
        <begin position="260"/>
        <end position="376"/>
    </location>
</feature>
<dbReference type="OrthoDB" id="241340at2759"/>
<keyword evidence="14" id="KW-1185">Reference proteome</keyword>
<feature type="domain" description="tRNA/rRNA methyltransferase SpoU type" evidence="11">
    <location>
        <begin position="1461"/>
        <end position="1602"/>
    </location>
</feature>
<dbReference type="InterPro" id="IPR045330">
    <property type="entry name" value="TRM3/TARBP1"/>
</dbReference>
<protein>
    <recommendedName>
        <fullName evidence="9">tRNA (guanosine(18)-2'-O)-methyltransferase TARBP1</fullName>
        <ecNumber evidence="8">2.1.1.34</ecNumber>
    </recommendedName>
    <alternativeName>
        <fullName evidence="10">TAR RNA-binding protein 1</fullName>
    </alternativeName>
</protein>
<dbReference type="Pfam" id="PF25050">
    <property type="entry name" value="TARBP1"/>
    <property type="match status" value="1"/>
</dbReference>
<dbReference type="EMBL" id="MCOG01000142">
    <property type="protein sequence ID" value="ORY37526.1"/>
    <property type="molecule type" value="Genomic_DNA"/>
</dbReference>
<reference evidence="13 14" key="1">
    <citation type="submission" date="2016-08" db="EMBL/GenBank/DDBJ databases">
        <title>A Parts List for Fungal Cellulosomes Revealed by Comparative Genomics.</title>
        <authorList>
            <consortium name="DOE Joint Genome Institute"/>
            <person name="Haitjema C.H."/>
            <person name="Gilmore S.P."/>
            <person name="Henske J.K."/>
            <person name="Solomon K.V."/>
            <person name="De Groot R."/>
            <person name="Kuo A."/>
            <person name="Mondo S.J."/>
            <person name="Salamov A.A."/>
            <person name="Labutti K."/>
            <person name="Zhao Z."/>
            <person name="Chiniquy J."/>
            <person name="Barry K."/>
            <person name="Brewer H.M."/>
            <person name="Purvine S.O."/>
            <person name="Wright A.T."/>
            <person name="Boxma B."/>
            <person name="Van Alen T."/>
            <person name="Hackstein J.H."/>
            <person name="Baker S.E."/>
            <person name="Grigoriev I.V."/>
            <person name="O'Malley M.A."/>
        </authorList>
    </citation>
    <scope>NUCLEOTIDE SEQUENCE [LARGE SCALE GENOMIC DNA]</scope>
    <source>
        <strain evidence="13 14">G1</strain>
    </source>
</reference>
<dbReference type="EC" id="2.1.1.34" evidence="8"/>
<keyword evidence="3" id="KW-0949">S-adenosyl-L-methionine</keyword>
<sequence>MLDNSIFDSILKTGDNNSTIILDNLYTSLLEKSVEQWNIETLKSIESLTKTLCSSENIQIKQGILDNFLNKIVVPTFSRKVKINKKTKQAVHDIRIEVTNSLGYFMAKAFDEFGESLLIAILTKLYNNLNENLLSEYHKKFSTSELIKEINTNMFENVSQEKYEIIDNINCITLFNILKAFIEYINNEKYINYQNSILITLICYFSDINNSIRQLVMRNVTPAFFYNNQTKNKEWLKLIFNRIYDMFKYSKDLRPDSLSIIAKLFNNYMSIDEKNSEPLYDLRYENRLFEIIQAGLIEMDSLPRKFSVYLLKRIVDYSENHNENPNLIWPDLFNFNQNIAKECSACWSNFFLLYDMVQETYVHLVDPILPKFLEIIPTGKNESYELDISWILIILKRGFQNDAIAVRKRFVRFLIDIEDPNRLRILGSQFSFIFDSFLKVLDTASFYSVPGLGSFISPFGEALFHFTKRVVESFNNQEKKTYFLCELMKKLPTLGFSIPIIFMVQGLANVKGDHYCWGSEELAAIRNIIEFHKNFHKTSSRKIIRKYSLLAIIKYLNKEKASFSEIITTLSVILEGLDLNENSVEFKKTETWINGLYSNEEIKENLVVTLKSYLTLSNIDEDIPFEIYEKESKAICSVLKFTLKNSEISKQIVQQLSYQLSKIYVNSYIEKGLPEKLMVLLYNILKDYNNMENIDVLNILEVNESIVQNIINYCFGCLIDFNNDILLNINYSKKLISFITLFLCNIFDNDWQARFTNPLSINATESILNEKFNELNTVEGLIKSNDDKLNAQFIKINVIQLYRIIYQSAWLNEIFSFKSLSDNFIYELCKNVRIKKITTTYEARRLNWGNIIDFLCNSRWECIEYMLKFSILKNEKQGDEVSVTSKDVFIYCTEELENATYRSAISIFEFLKDLVNMEWEKTPDLIEKCFENGYKIIEENISNSKWFTQLINKYIDFVFQPGLLKLPELNEDSGPLKKAFSRIIMLGNVKTGVVNYMSTKLFNYWTSNIVYFKKTFNQKVPPPNTLKNSKEHCQKFFMKQLVELLIYGPLREKDDQKLESAIALKLKLENGNLKNRKETEGMKQENNEISEIDDIKETAEWNFSLKDYVVRVQHNIVLLKLQKATVEYRDDEIFAQKLLNYMIDLYVENTKPHGEFYTQYINTPQHRKQIRLWASICLLLNFIDVFTAENFINKIIDLISNDNCMLSTRFYMEIALMKILIKFPKFVDLILNQLDNFNQKAHAISSYITVVMNIGKYLPGEVQFDFFSKLFLKLGPWISSNHFTIRLFAQWAFSQSYLACSSSSQFSTYLQHSQWHSAINRFILNNNECKRFREKIFESSYYFSKFDIVEDFSVDFLFRILPTISGIAENERISAHAFEKIVENPYSLIPYRTKKNIKYHPSIFDVSYKPTESNDDKKERDALTDNTPIQKKIIPWEIMMQTDIDLSRETIIGAKKSRNSLIVIASLVSKAPNLGGLCRTCEIFNAEALVVSSLKIKQDETFKSLAVTSDKWVPMIEVTEENLPEYLNEKKKQGYALLGVEQTNDSVNLNKFHFPEKSVLLLGKEKEGIPVPLLQLLDTCIEIPQFGTIRSLNVHVSGALMIWEYTKQMIKEN</sequence>
<evidence type="ECO:0000256" key="9">
    <source>
        <dbReference type="ARBA" id="ARBA00093636"/>
    </source>
</evidence>
<dbReference type="InterPro" id="IPR029026">
    <property type="entry name" value="tRNA_m1G_MTases_N"/>
</dbReference>
<evidence type="ECO:0000256" key="3">
    <source>
        <dbReference type="ARBA" id="ARBA00022691"/>
    </source>
</evidence>
<gene>
    <name evidence="13" type="ORF">LY90DRAFT_704611</name>
</gene>
<dbReference type="CDD" id="cd18091">
    <property type="entry name" value="SpoU-like_TRM3-like"/>
    <property type="match status" value="1"/>
</dbReference>
<dbReference type="GO" id="GO:0003723">
    <property type="term" value="F:RNA binding"/>
    <property type="evidence" value="ECO:0007669"/>
    <property type="project" value="UniProtKB-KW"/>
</dbReference>
<keyword evidence="4" id="KW-0694">RNA-binding</keyword>
<dbReference type="InterPro" id="IPR016024">
    <property type="entry name" value="ARM-type_fold"/>
</dbReference>
<evidence type="ECO:0000259" key="11">
    <source>
        <dbReference type="Pfam" id="PF00588"/>
    </source>
</evidence>
<proteinExistence type="predicted"/>
<dbReference type="SUPFAM" id="SSF48371">
    <property type="entry name" value="ARM repeat"/>
    <property type="match status" value="1"/>
</dbReference>
<evidence type="ECO:0000256" key="4">
    <source>
        <dbReference type="ARBA" id="ARBA00022884"/>
    </source>
</evidence>
<keyword evidence="1" id="KW-0489">Methyltransferase</keyword>
<dbReference type="PANTHER" id="PTHR12029:SF11">
    <property type="entry name" value="METHYLTRANSFERASE TARBP1-RELATED"/>
    <property type="match status" value="1"/>
</dbReference>
<dbReference type="InterPro" id="IPR056921">
    <property type="entry name" value="TARBP1_dom"/>
</dbReference>
<comment type="catalytic activity">
    <reaction evidence="6">
        <text>guanosine(18) in tRNA + S-adenosyl-L-methionine = 2'-O-methylguanosine(18) in tRNA + S-adenosyl-L-homocysteine + H(+)</text>
        <dbReference type="Rhea" id="RHEA:20077"/>
        <dbReference type="Rhea" id="RHEA-COMP:10190"/>
        <dbReference type="Rhea" id="RHEA-COMP:10192"/>
        <dbReference type="ChEBI" id="CHEBI:15378"/>
        <dbReference type="ChEBI" id="CHEBI:57856"/>
        <dbReference type="ChEBI" id="CHEBI:59789"/>
        <dbReference type="ChEBI" id="CHEBI:74269"/>
        <dbReference type="ChEBI" id="CHEBI:74445"/>
        <dbReference type="EC" id="2.1.1.34"/>
    </reaction>
    <physiologicalReaction direction="left-to-right" evidence="6">
        <dbReference type="Rhea" id="RHEA:20078"/>
    </physiologicalReaction>
</comment>